<dbReference type="PANTHER" id="PTHR42810:SF2">
    <property type="entry name" value="PURINE PERMEASE C1399.01C-RELATED"/>
    <property type="match status" value="1"/>
</dbReference>
<keyword evidence="9" id="KW-1185">Reference proteome</keyword>
<feature type="transmembrane region" description="Helical" evidence="7">
    <location>
        <begin position="158"/>
        <end position="176"/>
    </location>
</feature>
<evidence type="ECO:0000256" key="5">
    <source>
        <dbReference type="ARBA" id="ARBA00022989"/>
    </source>
</evidence>
<organism evidence="8 9">
    <name type="scientific">Clostridium sulfidigenes</name>
    <dbReference type="NCBI Taxonomy" id="318464"/>
    <lineage>
        <taxon>Bacteria</taxon>
        <taxon>Bacillati</taxon>
        <taxon>Bacillota</taxon>
        <taxon>Clostridia</taxon>
        <taxon>Eubacteriales</taxon>
        <taxon>Clostridiaceae</taxon>
        <taxon>Clostridium</taxon>
    </lineage>
</organism>
<gene>
    <name evidence="8" type="ORF">IO99_10545</name>
</gene>
<feature type="transmembrane region" description="Helical" evidence="7">
    <location>
        <begin position="52"/>
        <end position="68"/>
    </location>
</feature>
<dbReference type="GO" id="GO:0005886">
    <property type="term" value="C:plasma membrane"/>
    <property type="evidence" value="ECO:0007669"/>
    <property type="project" value="UniProtKB-ARBA"/>
</dbReference>
<keyword evidence="4 7" id="KW-0812">Transmembrane</keyword>
<sequence length="431" mass="45187">MSEITLKKEAEETLAKKSIKEETKRLVLAMQHLIAMFGATVLVPVLTGLDPSVALVAAGCGTLIFHLCTKGKVPVFLGSSFAFIPVIIAAGELNGGDLAYAQGGLLVAGFIYVIISFLVKKIGVTTIKRLLPAQVVGPMIIVIGLNLVPTAIGMASENFIIAGITLAIALSINLFGKGFSKQLAILIAVSSGYILSLIFNIVDTSIISKSAYIAVPSFTLPKFDMASILVIAPVVLAVLMEHVGDITTNGQVVGKNFIEDPGLNRTLLGDGLATMFSAFIGGPANTTYGENTGVLALTKNYDPSIIRITAIFAIILGFVAKLGGLLLSIPSAVMGGISIMLFGMISLIGFKTIKNGDVTFDWKNIVVIATIIIIGLGTTNLEKYTGISIGIPVGASVKITGVSLAALVGVILNMILNFKSEKEENRNEYVA</sequence>
<dbReference type="AlphaFoldDB" id="A0A084JBG8"/>
<evidence type="ECO:0000256" key="7">
    <source>
        <dbReference type="SAM" id="Phobius"/>
    </source>
</evidence>
<dbReference type="Pfam" id="PF00860">
    <property type="entry name" value="Xan_ur_permease"/>
    <property type="match status" value="1"/>
</dbReference>
<feature type="transmembrane region" description="Helical" evidence="7">
    <location>
        <begin position="131"/>
        <end position="152"/>
    </location>
</feature>
<dbReference type="RefSeq" id="WP_035132984.1">
    <property type="nucleotide sequence ID" value="NZ_JPMD01000024.1"/>
</dbReference>
<reference evidence="8 9" key="1">
    <citation type="submission" date="2014-07" db="EMBL/GenBank/DDBJ databases">
        <title>Draft genome of Clostridium sulfidigenes 113A isolated from sediments associated with methane hydrate from Krishna Godavari basin.</title>
        <authorList>
            <person name="Honkalas V.S."/>
            <person name="Dabir A.P."/>
            <person name="Arora P."/>
            <person name="Dhakephalkar P.K."/>
        </authorList>
    </citation>
    <scope>NUCLEOTIDE SEQUENCE [LARGE SCALE GENOMIC DNA]</scope>
    <source>
        <strain evidence="8 9">113A</strain>
    </source>
</reference>
<feature type="transmembrane region" description="Helical" evidence="7">
    <location>
        <begin position="305"/>
        <end position="326"/>
    </location>
</feature>
<evidence type="ECO:0000256" key="4">
    <source>
        <dbReference type="ARBA" id="ARBA00022692"/>
    </source>
</evidence>
<dbReference type="PANTHER" id="PTHR42810">
    <property type="entry name" value="PURINE PERMEASE C1399.01C-RELATED"/>
    <property type="match status" value="1"/>
</dbReference>
<dbReference type="PROSITE" id="PS01116">
    <property type="entry name" value="XANTH_URACIL_PERMASE"/>
    <property type="match status" value="1"/>
</dbReference>
<dbReference type="NCBIfam" id="TIGR00801">
    <property type="entry name" value="ncs2"/>
    <property type="match status" value="1"/>
</dbReference>
<evidence type="ECO:0000256" key="1">
    <source>
        <dbReference type="ARBA" id="ARBA00004141"/>
    </source>
</evidence>
<feature type="transmembrane region" description="Helical" evidence="7">
    <location>
        <begin position="393"/>
        <end position="416"/>
    </location>
</feature>
<feature type="transmembrane region" description="Helical" evidence="7">
    <location>
        <begin position="183"/>
        <end position="202"/>
    </location>
</feature>
<name>A0A084JBG8_9CLOT</name>
<keyword evidence="6 7" id="KW-0472">Membrane</keyword>
<evidence type="ECO:0000256" key="6">
    <source>
        <dbReference type="ARBA" id="ARBA00023136"/>
    </source>
</evidence>
<comment type="caution">
    <text evidence="8">The sequence shown here is derived from an EMBL/GenBank/DDBJ whole genome shotgun (WGS) entry which is preliminary data.</text>
</comment>
<dbReference type="Proteomes" id="UP000028542">
    <property type="component" value="Unassembled WGS sequence"/>
</dbReference>
<feature type="transmembrane region" description="Helical" evidence="7">
    <location>
        <begin position="222"/>
        <end position="240"/>
    </location>
</feature>
<proteinExistence type="inferred from homology"/>
<feature type="transmembrane region" description="Helical" evidence="7">
    <location>
        <begin position="362"/>
        <end position="381"/>
    </location>
</feature>
<evidence type="ECO:0000256" key="2">
    <source>
        <dbReference type="ARBA" id="ARBA00008821"/>
    </source>
</evidence>
<feature type="transmembrane region" description="Helical" evidence="7">
    <location>
        <begin position="75"/>
        <end position="93"/>
    </location>
</feature>
<feature type="transmembrane region" description="Helical" evidence="7">
    <location>
        <begin position="99"/>
        <end position="119"/>
    </location>
</feature>
<evidence type="ECO:0000256" key="3">
    <source>
        <dbReference type="ARBA" id="ARBA00022448"/>
    </source>
</evidence>
<keyword evidence="3" id="KW-0813">Transport</keyword>
<dbReference type="STRING" id="318464.IO99_10545"/>
<dbReference type="eggNOG" id="COG2233">
    <property type="taxonomic scope" value="Bacteria"/>
</dbReference>
<dbReference type="InterPro" id="IPR006043">
    <property type="entry name" value="NCS2"/>
</dbReference>
<keyword evidence="5 7" id="KW-1133">Transmembrane helix</keyword>
<evidence type="ECO:0000313" key="8">
    <source>
        <dbReference type="EMBL" id="KEZ86302.1"/>
    </source>
</evidence>
<dbReference type="GO" id="GO:0042907">
    <property type="term" value="F:xanthine transmembrane transporter activity"/>
    <property type="evidence" value="ECO:0007669"/>
    <property type="project" value="TreeGrafter"/>
</dbReference>
<feature type="transmembrane region" description="Helical" evidence="7">
    <location>
        <begin position="26"/>
        <end position="46"/>
    </location>
</feature>
<feature type="transmembrane region" description="Helical" evidence="7">
    <location>
        <begin position="332"/>
        <end position="350"/>
    </location>
</feature>
<protein>
    <submittedName>
        <fullName evidence="8">Uracil transporter</fullName>
    </submittedName>
</protein>
<dbReference type="EMBL" id="JPMD01000024">
    <property type="protein sequence ID" value="KEZ86302.1"/>
    <property type="molecule type" value="Genomic_DNA"/>
</dbReference>
<comment type="similarity">
    <text evidence="2">Belongs to the nucleobase:cation symporter-2 (NCS2) (TC 2.A.40) family.</text>
</comment>
<evidence type="ECO:0000313" key="9">
    <source>
        <dbReference type="Proteomes" id="UP000028542"/>
    </source>
</evidence>
<dbReference type="InterPro" id="IPR006042">
    <property type="entry name" value="Xan_ur_permease"/>
</dbReference>
<comment type="subcellular location">
    <subcellularLocation>
        <location evidence="1">Membrane</location>
        <topology evidence="1">Multi-pass membrane protein</topology>
    </subcellularLocation>
</comment>
<accession>A0A084JBG8</accession>